<evidence type="ECO:0000256" key="1">
    <source>
        <dbReference type="SAM" id="MobiDB-lite"/>
    </source>
</evidence>
<name>A0A7S0T8F1_9RHOD</name>
<gene>
    <name evidence="2" type="ORF">EMAD1354_LOCUS2577</name>
</gene>
<protein>
    <submittedName>
        <fullName evidence="2">Uncharacterized protein</fullName>
    </submittedName>
</protein>
<proteinExistence type="predicted"/>
<evidence type="ECO:0000313" key="2">
    <source>
        <dbReference type="EMBL" id="CAD8726496.1"/>
    </source>
</evidence>
<reference evidence="2" key="1">
    <citation type="submission" date="2021-01" db="EMBL/GenBank/DDBJ databases">
        <authorList>
            <person name="Corre E."/>
            <person name="Pelletier E."/>
            <person name="Niang G."/>
            <person name="Scheremetjew M."/>
            <person name="Finn R."/>
            <person name="Kale V."/>
            <person name="Holt S."/>
            <person name="Cochrane G."/>
            <person name="Meng A."/>
            <person name="Brown T."/>
            <person name="Cohen L."/>
        </authorList>
    </citation>
    <scope>NUCLEOTIDE SEQUENCE</scope>
    <source>
        <strain evidence="2">CCMP3276</strain>
    </source>
</reference>
<organism evidence="2">
    <name type="scientific">Erythrolobus madagascarensis</name>
    <dbReference type="NCBI Taxonomy" id="708628"/>
    <lineage>
        <taxon>Eukaryota</taxon>
        <taxon>Rhodophyta</taxon>
        <taxon>Bangiophyceae</taxon>
        <taxon>Porphyridiales</taxon>
        <taxon>Porphyridiaceae</taxon>
        <taxon>Erythrolobus</taxon>
    </lineage>
</organism>
<dbReference type="AlphaFoldDB" id="A0A7S0T8F1"/>
<feature type="region of interest" description="Disordered" evidence="1">
    <location>
        <begin position="15"/>
        <end position="38"/>
    </location>
</feature>
<dbReference type="EMBL" id="HBFE01003928">
    <property type="protein sequence ID" value="CAD8726496.1"/>
    <property type="molecule type" value="Transcribed_RNA"/>
</dbReference>
<accession>A0A7S0T8F1</accession>
<feature type="region of interest" description="Disordered" evidence="1">
    <location>
        <begin position="107"/>
        <end position="134"/>
    </location>
</feature>
<feature type="compositionally biased region" description="Basic and acidic residues" evidence="1">
    <location>
        <begin position="15"/>
        <end position="34"/>
    </location>
</feature>
<sequence>MREVTHLLKHVKIRTRSESGGEDTEHEREKRSKGDGVGGGVLEKTAVVAVMYTAKIREEIAHGGVGRAADFEDAPDEVFGYVADQSLQVSFAEALPILVPWISTRCAPTSPRRSDCKSSEEGEQEDEHEDSTRDARMCVLRDGDVELTVWATGHTGISRRYSVATPRGDSNPVSYGVQRTASFEVHCIAERINSSSTIKPDARGRKD</sequence>